<evidence type="ECO:0000259" key="5">
    <source>
        <dbReference type="PROSITE" id="PS51387"/>
    </source>
</evidence>
<dbReference type="InterPro" id="IPR036318">
    <property type="entry name" value="FAD-bd_PCMH-like_sf"/>
</dbReference>
<dbReference type="Pfam" id="PF01565">
    <property type="entry name" value="FAD_binding_4"/>
    <property type="match status" value="1"/>
</dbReference>
<evidence type="ECO:0000256" key="2">
    <source>
        <dbReference type="ARBA" id="ARBA00008000"/>
    </source>
</evidence>
<dbReference type="InterPro" id="IPR004113">
    <property type="entry name" value="FAD-bd_oxidored_4_C"/>
</dbReference>
<dbReference type="PROSITE" id="PS51387">
    <property type="entry name" value="FAD_PCMH"/>
    <property type="match status" value="1"/>
</dbReference>
<name>A0A4R3LSX3_9HYPH</name>
<dbReference type="Pfam" id="PF02913">
    <property type="entry name" value="FAD-oxidase_C"/>
    <property type="match status" value="1"/>
</dbReference>
<evidence type="ECO:0000256" key="3">
    <source>
        <dbReference type="ARBA" id="ARBA00022630"/>
    </source>
</evidence>
<dbReference type="InterPro" id="IPR016166">
    <property type="entry name" value="FAD-bd_PCMH"/>
</dbReference>
<keyword evidence="4" id="KW-0274">FAD</keyword>
<dbReference type="InterPro" id="IPR016167">
    <property type="entry name" value="FAD-bd_PCMH_sub1"/>
</dbReference>
<organism evidence="6 7">
    <name type="scientific">Aquabacter spiritensis</name>
    <dbReference type="NCBI Taxonomy" id="933073"/>
    <lineage>
        <taxon>Bacteria</taxon>
        <taxon>Pseudomonadati</taxon>
        <taxon>Pseudomonadota</taxon>
        <taxon>Alphaproteobacteria</taxon>
        <taxon>Hyphomicrobiales</taxon>
        <taxon>Xanthobacteraceae</taxon>
        <taxon>Aquabacter</taxon>
    </lineage>
</organism>
<reference evidence="6 7" key="1">
    <citation type="submission" date="2019-03" db="EMBL/GenBank/DDBJ databases">
        <title>Genomic Encyclopedia of Type Strains, Phase IV (KMG-IV): sequencing the most valuable type-strain genomes for metagenomic binning, comparative biology and taxonomic classification.</title>
        <authorList>
            <person name="Goeker M."/>
        </authorList>
    </citation>
    <scope>NUCLEOTIDE SEQUENCE [LARGE SCALE GENOMIC DNA]</scope>
    <source>
        <strain evidence="6 7">DSM 9035</strain>
    </source>
</reference>
<dbReference type="GO" id="GO:0003824">
    <property type="term" value="F:catalytic activity"/>
    <property type="evidence" value="ECO:0007669"/>
    <property type="project" value="InterPro"/>
</dbReference>
<accession>A0A4R3LSX3</accession>
<dbReference type="SUPFAM" id="SSF55103">
    <property type="entry name" value="FAD-linked oxidases, C-terminal domain"/>
    <property type="match status" value="1"/>
</dbReference>
<proteinExistence type="inferred from homology"/>
<dbReference type="EMBL" id="SMAI01000011">
    <property type="protein sequence ID" value="TCT02946.1"/>
    <property type="molecule type" value="Genomic_DNA"/>
</dbReference>
<evidence type="ECO:0000256" key="4">
    <source>
        <dbReference type="ARBA" id="ARBA00022827"/>
    </source>
</evidence>
<comment type="caution">
    <text evidence="6">The sequence shown here is derived from an EMBL/GenBank/DDBJ whole genome shotgun (WGS) entry which is preliminary data.</text>
</comment>
<dbReference type="InterPro" id="IPR016169">
    <property type="entry name" value="FAD-bd_PCMH_sub2"/>
</dbReference>
<evidence type="ECO:0000313" key="6">
    <source>
        <dbReference type="EMBL" id="TCT02946.1"/>
    </source>
</evidence>
<dbReference type="InterPro" id="IPR006094">
    <property type="entry name" value="Oxid_FAD_bind_N"/>
</dbReference>
<dbReference type="Proteomes" id="UP000294664">
    <property type="component" value="Unassembled WGS sequence"/>
</dbReference>
<comment type="cofactor">
    <cofactor evidence="1">
        <name>FAD</name>
        <dbReference type="ChEBI" id="CHEBI:57692"/>
    </cofactor>
</comment>
<dbReference type="OrthoDB" id="9809290at2"/>
<dbReference type="FunFam" id="1.10.45.10:FF:000001">
    <property type="entry name" value="D-lactate dehydrogenase mitochondrial"/>
    <property type="match status" value="1"/>
</dbReference>
<evidence type="ECO:0000256" key="1">
    <source>
        <dbReference type="ARBA" id="ARBA00001974"/>
    </source>
</evidence>
<dbReference type="AlphaFoldDB" id="A0A4R3LSX3"/>
<comment type="similarity">
    <text evidence="2">Belongs to the FAD-binding oxidoreductase/transferase type 4 family.</text>
</comment>
<dbReference type="Gene3D" id="3.30.70.2740">
    <property type="match status" value="1"/>
</dbReference>
<dbReference type="InterPro" id="IPR016164">
    <property type="entry name" value="FAD-linked_Oxase-like_C"/>
</dbReference>
<dbReference type="InterPro" id="IPR016171">
    <property type="entry name" value="Vanillyl_alc_oxidase_C-sub2"/>
</dbReference>
<dbReference type="Gene3D" id="3.30.70.2190">
    <property type="match status" value="1"/>
</dbReference>
<protein>
    <submittedName>
        <fullName evidence="6">FAD/FMN-containing dehydrogenase</fullName>
    </submittedName>
</protein>
<evidence type="ECO:0000313" key="7">
    <source>
        <dbReference type="Proteomes" id="UP000294664"/>
    </source>
</evidence>
<dbReference type="RefSeq" id="WP_132033441.1">
    <property type="nucleotide sequence ID" value="NZ_SMAI01000011.1"/>
</dbReference>
<feature type="domain" description="FAD-binding PCMH-type" evidence="5">
    <location>
        <begin position="37"/>
        <end position="218"/>
    </location>
</feature>
<dbReference type="GO" id="GO:0022904">
    <property type="term" value="P:respiratory electron transport chain"/>
    <property type="evidence" value="ECO:0007669"/>
    <property type="project" value="TreeGrafter"/>
</dbReference>
<keyword evidence="7" id="KW-1185">Reference proteome</keyword>
<dbReference type="Gene3D" id="3.30.43.10">
    <property type="entry name" value="Uridine Diphospho-n-acetylenolpyruvylglucosamine Reductase, domain 2"/>
    <property type="match status" value="1"/>
</dbReference>
<dbReference type="InterPro" id="IPR051264">
    <property type="entry name" value="FAD-oxidored/transferase_4"/>
</dbReference>
<keyword evidence="3" id="KW-0285">Flavoprotein</keyword>
<dbReference type="SUPFAM" id="SSF56176">
    <property type="entry name" value="FAD-binding/transporter-associated domain-like"/>
    <property type="match status" value="1"/>
</dbReference>
<dbReference type="Gene3D" id="1.10.45.10">
    <property type="entry name" value="Vanillyl-alcohol Oxidase, Chain A, domain 4"/>
    <property type="match status" value="1"/>
</dbReference>
<gene>
    <name evidence="6" type="ORF">EDC64_111118</name>
</gene>
<dbReference type="PANTHER" id="PTHR43716">
    <property type="entry name" value="D-2-HYDROXYGLUTARATE DEHYDROGENASE, MITOCHONDRIAL"/>
    <property type="match status" value="1"/>
</dbReference>
<dbReference type="GO" id="GO:0071949">
    <property type="term" value="F:FAD binding"/>
    <property type="evidence" value="ECO:0007669"/>
    <property type="project" value="InterPro"/>
</dbReference>
<dbReference type="Gene3D" id="3.30.465.10">
    <property type="match status" value="1"/>
</dbReference>
<dbReference type="PANTHER" id="PTHR43716:SF2">
    <property type="entry name" value="BLL6224 PROTEIN"/>
    <property type="match status" value="1"/>
</dbReference>
<sequence length="473" mass="49782">MDADPALDGFRALVGEAGLLTAPDLTARYLTDQRDLVRGVSPAILRPRSTAEVQAVVRLARALGYGLVPQGGNTSYVGGATPDRSGRQLVVSLERMAGIREVDAAGFSLCADAGAVLADAQAAAEAHGLMLPLSLGAEGSCRLGGNIGTNAGGLNVLRFGMARDQVLGIEAVLADGTLFSDMRTLRKHNVGYDLKQLFIGGEGTLGIVTGVALKLVPKPVAHATAWVELADGAPLSGLLAEVRRESADLVSSFEFITRNALDLVKDLGTAAGLKAGPGGALIIELSASSRRVPLDALMEGILEGMMEHGWVSDAFLAQSESQRLDMWRLRETIPEGEKQAGGSVKLDISVPLSQLDAFLARARAAVRQHDPDLVLSIYGHVGDGNVHFNILVPKGADRLAFTREVDAGLAHDIYAIAADLGGAYSAEYGIGRIKRGLLERYADPVRLTLMRRIKAAFDPENAMNAGAMVDPVP</sequence>